<feature type="region of interest" description="Disordered" evidence="1">
    <location>
        <begin position="167"/>
        <end position="193"/>
    </location>
</feature>
<dbReference type="Proteomes" id="UP000269721">
    <property type="component" value="Unassembled WGS sequence"/>
</dbReference>
<protein>
    <submittedName>
        <fullName evidence="2">Uncharacterized protein</fullName>
    </submittedName>
</protein>
<feature type="region of interest" description="Disordered" evidence="1">
    <location>
        <begin position="76"/>
        <end position="155"/>
    </location>
</feature>
<dbReference type="AlphaFoldDB" id="A0A4P9WE35"/>
<feature type="compositionally biased region" description="Polar residues" evidence="1">
    <location>
        <begin position="119"/>
        <end position="131"/>
    </location>
</feature>
<feature type="compositionally biased region" description="Low complexity" evidence="1">
    <location>
        <begin position="139"/>
        <end position="152"/>
    </location>
</feature>
<evidence type="ECO:0000313" key="3">
    <source>
        <dbReference type="Proteomes" id="UP000269721"/>
    </source>
</evidence>
<organism evidence="2 3">
    <name type="scientific">Blyttiomyces helicus</name>
    <dbReference type="NCBI Taxonomy" id="388810"/>
    <lineage>
        <taxon>Eukaryota</taxon>
        <taxon>Fungi</taxon>
        <taxon>Fungi incertae sedis</taxon>
        <taxon>Chytridiomycota</taxon>
        <taxon>Chytridiomycota incertae sedis</taxon>
        <taxon>Chytridiomycetes</taxon>
        <taxon>Chytridiomycetes incertae sedis</taxon>
        <taxon>Blyttiomyces</taxon>
    </lineage>
</organism>
<evidence type="ECO:0000256" key="1">
    <source>
        <dbReference type="SAM" id="MobiDB-lite"/>
    </source>
</evidence>
<evidence type="ECO:0000313" key="2">
    <source>
        <dbReference type="EMBL" id="RKO88636.1"/>
    </source>
</evidence>
<proteinExistence type="predicted"/>
<accession>A0A4P9WE35</accession>
<dbReference type="EMBL" id="KZ996586">
    <property type="protein sequence ID" value="RKO88636.1"/>
    <property type="molecule type" value="Genomic_DNA"/>
</dbReference>
<keyword evidence="3" id="KW-1185">Reference proteome</keyword>
<reference evidence="3" key="1">
    <citation type="journal article" date="2018" name="Nat. Microbiol.">
        <title>Leveraging single-cell genomics to expand the fungal tree of life.</title>
        <authorList>
            <person name="Ahrendt S.R."/>
            <person name="Quandt C.A."/>
            <person name="Ciobanu D."/>
            <person name="Clum A."/>
            <person name="Salamov A."/>
            <person name="Andreopoulos B."/>
            <person name="Cheng J.F."/>
            <person name="Woyke T."/>
            <person name="Pelin A."/>
            <person name="Henrissat B."/>
            <person name="Reynolds N.K."/>
            <person name="Benny G.L."/>
            <person name="Smith M.E."/>
            <person name="James T.Y."/>
            <person name="Grigoriev I.V."/>
        </authorList>
    </citation>
    <scope>NUCLEOTIDE SEQUENCE [LARGE SCALE GENOMIC DNA]</scope>
</reference>
<sequence>MRKGYKDPRINRQADPRKLVGVTVGVTEWSELTMLMKPKQAMDHLWISSCLGWPRPGQGPGCSVSKLGNLGCGAEGRKGGTGQDRAAGLKRVGREAVALAPRRRATEPRPPNGHRTKQDAASSSPLCSRQTSSPPPPLAASLPSSGPRSSSPTLCTPALADLAARASTRGVGAGSTNSRKPIPSQPSLLPPTLRTLHPQDFAVQAARLRTPSLWEDQYQLFKHGGDLETAALAQFVPPGIEYENKSGIRVHSIACELNSFLHNPHPSSTPNLSLQHVISTIVPTLGYSSTVSTERIIVPTRFTMQVLRSDRCNFLAWTSELKVYLATKRMHAFLVATSKAFLEKAEKIHMTKLSDNRRGLLSSRLRPFMLLILMRKDKRVIANNGGGKSPKSKKGSDAKGVKPYAKAAPEVHSVEVPPLVVATPPLAAKSAKKITLVEYAAASAACCTRQLSVLDVTVSTSSSDDEPLLFKKKVSDTDKLVDFLFSFLYL</sequence>
<gene>
    <name evidence="2" type="ORF">BDK51DRAFT_27438</name>
</gene>
<name>A0A4P9WE35_9FUNG</name>